<gene>
    <name evidence="2" type="ORF">HMPREF1866_02867</name>
</gene>
<keyword evidence="1" id="KW-1133">Transmembrane helix</keyword>
<protein>
    <submittedName>
        <fullName evidence="2">Uncharacterized protein</fullName>
    </submittedName>
</protein>
<reference evidence="3" key="1">
    <citation type="submission" date="2016-01" db="EMBL/GenBank/DDBJ databases">
        <authorList>
            <person name="Mitreva M."/>
            <person name="Pepin K.H."/>
            <person name="Mihindukulasuriya K.A."/>
            <person name="Fulton R."/>
            <person name="Fronick C."/>
            <person name="O'Laughlin M."/>
            <person name="Miner T."/>
            <person name="Herter B."/>
            <person name="Rosa B.A."/>
            <person name="Cordes M."/>
            <person name="Tomlinson C."/>
            <person name="Wollam A."/>
            <person name="Palsikar V.B."/>
            <person name="Mardis E.R."/>
            <person name="Wilson R.K."/>
        </authorList>
    </citation>
    <scope>NUCLEOTIDE SEQUENCE [LARGE SCALE GENOMIC DNA]</scope>
    <source>
        <strain evidence="3">DNF00896</strain>
    </source>
</reference>
<keyword evidence="1" id="KW-0812">Transmembrane</keyword>
<evidence type="ECO:0000313" key="2">
    <source>
        <dbReference type="EMBL" id="KXB52692.1"/>
    </source>
</evidence>
<dbReference type="RefSeq" id="WP_060932353.1">
    <property type="nucleotide sequence ID" value="NZ_KQ959851.1"/>
</dbReference>
<evidence type="ECO:0000313" key="3">
    <source>
        <dbReference type="Proteomes" id="UP000070394"/>
    </source>
</evidence>
<dbReference type="InterPro" id="IPR026906">
    <property type="entry name" value="LRR_5"/>
</dbReference>
<keyword evidence="1" id="KW-0472">Membrane</keyword>
<proteinExistence type="predicted"/>
<dbReference type="InterPro" id="IPR032675">
    <property type="entry name" value="LRR_dom_sf"/>
</dbReference>
<dbReference type="OrthoDB" id="1819467at2"/>
<dbReference type="AlphaFoldDB" id="A0A133ZB77"/>
<dbReference type="EMBL" id="LSDA01000147">
    <property type="protein sequence ID" value="KXB52692.1"/>
    <property type="molecule type" value="Genomic_DNA"/>
</dbReference>
<sequence>MKNNKSFIFAIILVTITFTLLNIIKIVSRPKVVYIGKHCFSYCENPEKVYLTKSIEVVGSEIFLNCKKLKEVTLSKMIAYGIEFNENVKLIYIE</sequence>
<dbReference type="Gene3D" id="3.80.10.10">
    <property type="entry name" value="Ribonuclease Inhibitor"/>
    <property type="match status" value="1"/>
</dbReference>
<dbReference type="Pfam" id="PF13306">
    <property type="entry name" value="LRR_5"/>
    <property type="match status" value="1"/>
</dbReference>
<evidence type="ECO:0000256" key="1">
    <source>
        <dbReference type="SAM" id="Phobius"/>
    </source>
</evidence>
<accession>A0A133ZB77</accession>
<organism evidence="2 3">
    <name type="scientific">Lachnoanaerobaculum saburreum</name>
    <dbReference type="NCBI Taxonomy" id="467210"/>
    <lineage>
        <taxon>Bacteria</taxon>
        <taxon>Bacillati</taxon>
        <taxon>Bacillota</taxon>
        <taxon>Clostridia</taxon>
        <taxon>Lachnospirales</taxon>
        <taxon>Lachnospiraceae</taxon>
        <taxon>Lachnoanaerobaculum</taxon>
    </lineage>
</organism>
<dbReference type="Proteomes" id="UP000070394">
    <property type="component" value="Unassembled WGS sequence"/>
</dbReference>
<name>A0A133ZB77_9FIRM</name>
<keyword evidence="3" id="KW-1185">Reference proteome</keyword>
<comment type="caution">
    <text evidence="2">The sequence shown here is derived from an EMBL/GenBank/DDBJ whole genome shotgun (WGS) entry which is preliminary data.</text>
</comment>
<dbReference type="STRING" id="467210.HMPREF1866_02867"/>
<dbReference type="PATRIC" id="fig|467210.3.peg.2844"/>
<feature type="transmembrane region" description="Helical" evidence="1">
    <location>
        <begin position="6"/>
        <end position="27"/>
    </location>
</feature>